<evidence type="ECO:0000313" key="2">
    <source>
        <dbReference type="EMBL" id="MBK9985033.1"/>
    </source>
</evidence>
<dbReference type="InterPro" id="IPR025507">
    <property type="entry name" value="DUF4394"/>
</dbReference>
<evidence type="ECO:0000259" key="1">
    <source>
        <dbReference type="Pfam" id="PF14339"/>
    </source>
</evidence>
<gene>
    <name evidence="2" type="ORF">IPP15_22175</name>
</gene>
<comment type="caution">
    <text evidence="2">The sequence shown here is derived from an EMBL/GenBank/DDBJ whole genome shotgun (WGS) entry which is preliminary data.</text>
</comment>
<evidence type="ECO:0000313" key="3">
    <source>
        <dbReference type="Proteomes" id="UP000808337"/>
    </source>
</evidence>
<dbReference type="SUPFAM" id="SSF63825">
    <property type="entry name" value="YWTD domain"/>
    <property type="match status" value="1"/>
</dbReference>
<reference evidence="2 3" key="1">
    <citation type="submission" date="2020-10" db="EMBL/GenBank/DDBJ databases">
        <title>Connecting structure to function with the recovery of over 1000 high-quality activated sludge metagenome-assembled genomes encoding full-length rRNA genes using long-read sequencing.</title>
        <authorList>
            <person name="Singleton C.M."/>
            <person name="Petriglieri F."/>
            <person name="Kristensen J.M."/>
            <person name="Kirkegaard R.H."/>
            <person name="Michaelsen T.Y."/>
            <person name="Andersen M.H."/>
            <person name="Karst S.M."/>
            <person name="Dueholm M.S."/>
            <person name="Nielsen P.H."/>
            <person name="Albertsen M."/>
        </authorList>
    </citation>
    <scope>NUCLEOTIDE SEQUENCE [LARGE SCALE GENOMIC DNA]</scope>
    <source>
        <strain evidence="2">Ribe_18-Q3-R11-54_MAXAC.273</strain>
    </source>
</reference>
<feature type="domain" description="DUF4394" evidence="1">
    <location>
        <begin position="61"/>
        <end position="301"/>
    </location>
</feature>
<sequence>MKRSYQFLTLGFTFLIMVLLSAGCTKDENIAPDGQLDSRGFTTIGTGKTVNFFALSDRNELLRYKAGPPARLVSVTQLVGLGPTEHMLAIDFRPANGFLYGVSDSSRIYIISTDAGQARPVGKTFEPAIKGSSVGFDFDPFTDQIRLVTDLGQNLRIDPNFGSIVSVDTDINPAGAAINSVAYSRTASVGRTFPLYDIDAAQGVLLRQDPPNNGLVTMIGSLGLFISGEGGFDIGSASNSFIVNPNQSQVGYAVLYGHVLSGGLSSGDNLAADAFRVYEINLTTGRATYKGLLDRNVIGIAIP</sequence>
<dbReference type="Pfam" id="PF14339">
    <property type="entry name" value="DUF4394"/>
    <property type="match status" value="1"/>
</dbReference>
<dbReference type="Proteomes" id="UP000808337">
    <property type="component" value="Unassembled WGS sequence"/>
</dbReference>
<organism evidence="2 3">
    <name type="scientific">Candidatus Opimibacter skivensis</name>
    <dbReference type="NCBI Taxonomy" id="2982028"/>
    <lineage>
        <taxon>Bacteria</taxon>
        <taxon>Pseudomonadati</taxon>
        <taxon>Bacteroidota</taxon>
        <taxon>Saprospiria</taxon>
        <taxon>Saprospirales</taxon>
        <taxon>Saprospiraceae</taxon>
        <taxon>Candidatus Opimibacter</taxon>
    </lineage>
</organism>
<dbReference type="PROSITE" id="PS51257">
    <property type="entry name" value="PROKAR_LIPOPROTEIN"/>
    <property type="match status" value="1"/>
</dbReference>
<dbReference type="AlphaFoldDB" id="A0A9D7XUM2"/>
<dbReference type="EMBL" id="JADKGY010000032">
    <property type="protein sequence ID" value="MBK9985033.1"/>
    <property type="molecule type" value="Genomic_DNA"/>
</dbReference>
<accession>A0A9D7XUM2</accession>
<name>A0A9D7XUM2_9BACT</name>
<proteinExistence type="predicted"/>
<protein>
    <submittedName>
        <fullName evidence="2">DUF4394 domain-containing protein</fullName>
    </submittedName>
</protein>